<dbReference type="InterPro" id="IPR036514">
    <property type="entry name" value="SGNH_hydro_sf"/>
</dbReference>
<accession>A0AB72V8M6</accession>
<dbReference type="Proteomes" id="UP000006698">
    <property type="component" value="Chromosome"/>
</dbReference>
<proteinExistence type="predicted"/>
<feature type="disulfide bond" evidence="2">
    <location>
        <begin position="105"/>
        <end position="132"/>
    </location>
</feature>
<organism evidence="4">
    <name type="scientific">Corynebacterium glutamicum (strain R)</name>
    <dbReference type="NCBI Taxonomy" id="340322"/>
    <lineage>
        <taxon>Bacteria</taxon>
        <taxon>Bacillati</taxon>
        <taxon>Actinomycetota</taxon>
        <taxon>Actinomycetes</taxon>
        <taxon>Mycobacteriales</taxon>
        <taxon>Corynebacteriaceae</taxon>
        <taxon>Corynebacterium</taxon>
    </lineage>
</organism>
<reference evidence="4" key="1">
    <citation type="journal article" date="2007" name="Microbiology">
        <title>Comparative analysis of the Corynebacterium glutamicum group and complete genome sequence of strain R.</title>
        <authorList>
            <person name="Yukawa H."/>
            <person name="Omumasaba C.A."/>
            <person name="Nonaka H."/>
            <person name="Kos P."/>
            <person name="Okai N."/>
            <person name="Suzuki N."/>
            <person name="Suda M."/>
            <person name="Tsuge Y."/>
            <person name="Watanabe J."/>
            <person name="Ikeda Y."/>
            <person name="Vertes A.A."/>
            <person name="Inui M."/>
        </authorList>
    </citation>
    <scope>NUCLEOTIDE SEQUENCE</scope>
    <source>
        <strain evidence="4">R</strain>
    </source>
</reference>
<feature type="disulfide bond" evidence="2">
    <location>
        <begin position="188"/>
        <end position="196"/>
    </location>
</feature>
<keyword evidence="3" id="KW-0732">Signal</keyword>
<dbReference type="SUPFAM" id="SSF52266">
    <property type="entry name" value="SGNH hydrolase"/>
    <property type="match status" value="1"/>
</dbReference>
<dbReference type="InterPro" id="IPR037460">
    <property type="entry name" value="SEST-like"/>
</dbReference>
<feature type="active site" description="Nucleophile" evidence="1">
    <location>
        <position position="89"/>
    </location>
</feature>
<evidence type="ECO:0008006" key="5">
    <source>
        <dbReference type="Google" id="ProtNLM"/>
    </source>
</evidence>
<protein>
    <recommendedName>
        <fullName evidence="5">SGNH hydrolase-type esterase domain-containing protein</fullName>
    </recommendedName>
</protein>
<feature type="active site" evidence="1">
    <location>
        <position position="327"/>
    </location>
</feature>
<evidence type="ECO:0000256" key="3">
    <source>
        <dbReference type="SAM" id="SignalP"/>
    </source>
</evidence>
<evidence type="ECO:0000313" key="4">
    <source>
        <dbReference type="EMBL" id="BAF53594.1"/>
    </source>
</evidence>
<dbReference type="GO" id="GO:0016788">
    <property type="term" value="F:hydrolase activity, acting on ester bonds"/>
    <property type="evidence" value="ECO:0007669"/>
    <property type="project" value="InterPro"/>
</dbReference>
<dbReference type="CDD" id="cd01823">
    <property type="entry name" value="SEST_like"/>
    <property type="match status" value="1"/>
</dbReference>
<dbReference type="PANTHER" id="PTHR37981">
    <property type="entry name" value="LIPASE 2"/>
    <property type="match status" value="1"/>
</dbReference>
<feature type="signal peptide" evidence="3">
    <location>
        <begin position="1"/>
        <end position="48"/>
    </location>
</feature>
<evidence type="ECO:0000256" key="1">
    <source>
        <dbReference type="PIRSR" id="PIRSR637460-1"/>
    </source>
</evidence>
<dbReference type="KEGG" id="cgt:cgR_0623"/>
<dbReference type="Gene3D" id="3.40.50.1110">
    <property type="entry name" value="SGNH hydrolase"/>
    <property type="match status" value="1"/>
</dbReference>
<keyword evidence="2" id="KW-1015">Disulfide bond</keyword>
<name>A0AB72V8M6_CORGB</name>
<feature type="disulfide bond" evidence="2">
    <location>
        <begin position="254"/>
        <end position="305"/>
    </location>
</feature>
<dbReference type="AlphaFoldDB" id="A0AB72V8M6"/>
<gene>
    <name evidence="4" type="ordered locus">cgR_0623</name>
</gene>
<dbReference type="PANTHER" id="PTHR37981:SF1">
    <property type="entry name" value="SGNH HYDROLASE-TYPE ESTERASE DOMAIN-CONTAINING PROTEIN"/>
    <property type="match status" value="1"/>
</dbReference>
<feature type="chain" id="PRO_5044497790" description="SGNH hydrolase-type esterase domain-containing protein" evidence="3">
    <location>
        <begin position="49"/>
        <end position="344"/>
    </location>
</feature>
<dbReference type="EMBL" id="AP009044">
    <property type="protein sequence ID" value="BAF53594.1"/>
    <property type="molecule type" value="Genomic_DNA"/>
</dbReference>
<dbReference type="GO" id="GO:0006629">
    <property type="term" value="P:lipid metabolic process"/>
    <property type="evidence" value="ECO:0007669"/>
    <property type="project" value="TreeGrafter"/>
</dbReference>
<evidence type="ECO:0000256" key="2">
    <source>
        <dbReference type="PIRSR" id="PIRSR637460-2"/>
    </source>
</evidence>
<sequence length="344" mass="36555">MSTQWVTFRGKLSNQNKGTFINVQRKLLAIVGAFMAGALALGTPTAQAQSIGSSASQKTEVLRGLTSSAGIPDATAPEGGAKVVVFGDSHASGTNAPFDVDERGCLKGNQSWPDQLQAQQGLQQGELIDLSCNGASINSTGFHFSDEVRHAEALGAIGPNTENIFIQFGKNDQWGHSPINLRYSVINCLFDAANGCGEKAVAAGTMQDPSSVTGENYAQRMKPVIDYLKYYAPNAQITLLGYQEYTPRSGSEICVRVGGTELRKPDATNLVSYMNNLESAIFEASEILDVQHANLREVTAGHSSCSAEPWVNGVLDMRVNAVGGTWHPSPKGDEVTAGLLGTLM</sequence>